<dbReference type="EMBL" id="QGNA01000003">
    <property type="protein sequence ID" value="PWS36767.1"/>
    <property type="molecule type" value="Genomic_DNA"/>
</dbReference>
<evidence type="ECO:0000313" key="5">
    <source>
        <dbReference type="Proteomes" id="UP000245765"/>
    </source>
</evidence>
<evidence type="ECO:0000256" key="2">
    <source>
        <dbReference type="ARBA" id="ARBA00023002"/>
    </source>
</evidence>
<sequence length="798" mass="85170">MNEIPTPENIGLSREDLPNSYIGRSVPRPNLPKLVQGLASYTDDVTLPRMVHAAFLRSPHAHARIVKVDSAAALAVPGVLRVFTGADLAKVCDPWVATLDHLKGMKSAPQHPLPLERATWQGEPVVAVIAESRAAAEDGVAALAVEWEPLPAQLDMETALAPGAVLIHPALGDNLVFTRTATKGDVEAAMAAAHKVVEATFVTGRHTGVTLEPRSIIADYNRADGTLTAHHSTQAPHMMQGVFAKQLRMEEGQVRVICKDVGGSFGIKVHVYPDEVAVAAIAKVMGRPVKFVADRFESFVSDIHARDHRLKGRIAVDAEGKILAFDIDDLTGIGPYSVYPRTSAVEGNQVVNLCGGPYDFANYRCTTTVVLQNKTPTCQYRAVGHPIATAVTEGLVDLAAEALGMDPIEIRRRNLIRDDAYPYTSPPGMRFEGLSHHAALEKLLAMVPVAKIRADQEAQRKKGVYRGLGFASFIELTNPSPFMYGLGGARISAQDGATVRMDPDGSVVVLSGVTEQGQGTEGILRQIVAHGVGVALERVKVVTGDTQTTPYGGGTWACRGAGIGGEAALQSAIALKQQILVVAGAMLQAAPESLDIVLGQVVDKATGRERMPLGELGRILYFRGDTLPKDLPRELVQTRHFITKEYPFAFTNGIQACWAEVDAETGLVTVLEHWCVEDCGRVINPLLVDEQVRGGIVQGLGGALYEHCVYDGQGNLLTTTMADYLVPMSAEMPDIHVGHVETPTRESLLGAKGAGEAGTAGAPAALMNAINDALRPLGARVTEQPFTPACILQALGKI</sequence>
<gene>
    <name evidence="4" type="ORF">DFH01_16700</name>
</gene>
<evidence type="ECO:0000259" key="3">
    <source>
        <dbReference type="SMART" id="SM01008"/>
    </source>
</evidence>
<name>A0A317FFF2_9PROT</name>
<dbReference type="Gene3D" id="3.90.1170.50">
    <property type="entry name" value="Aldehyde oxidase/xanthine dehydrogenase, a/b hammerhead"/>
    <property type="match status" value="1"/>
</dbReference>
<dbReference type="InterPro" id="IPR000674">
    <property type="entry name" value="Ald_Oxase/Xan_DH_a/b"/>
</dbReference>
<dbReference type="InterPro" id="IPR016208">
    <property type="entry name" value="Ald_Oxase/xanthine_DH-like"/>
</dbReference>
<dbReference type="OrthoDB" id="7374166at2"/>
<dbReference type="InterPro" id="IPR036856">
    <property type="entry name" value="Ald_Oxase/Xan_DH_a/b_sf"/>
</dbReference>
<dbReference type="SMART" id="SM01008">
    <property type="entry name" value="Ald_Xan_dh_C"/>
    <property type="match status" value="1"/>
</dbReference>
<dbReference type="Proteomes" id="UP000245765">
    <property type="component" value="Unassembled WGS sequence"/>
</dbReference>
<feature type="domain" description="Aldehyde oxidase/xanthine dehydrogenase a/b hammerhead" evidence="3">
    <location>
        <begin position="36"/>
        <end position="151"/>
    </location>
</feature>
<dbReference type="GO" id="GO:0005506">
    <property type="term" value="F:iron ion binding"/>
    <property type="evidence" value="ECO:0007669"/>
    <property type="project" value="InterPro"/>
</dbReference>
<dbReference type="PANTHER" id="PTHR11908">
    <property type="entry name" value="XANTHINE DEHYDROGENASE"/>
    <property type="match status" value="1"/>
</dbReference>
<organism evidence="4 5">
    <name type="scientific">Falsiroseomonas bella</name>
    <dbReference type="NCBI Taxonomy" id="2184016"/>
    <lineage>
        <taxon>Bacteria</taxon>
        <taxon>Pseudomonadati</taxon>
        <taxon>Pseudomonadota</taxon>
        <taxon>Alphaproteobacteria</taxon>
        <taxon>Acetobacterales</taxon>
        <taxon>Roseomonadaceae</taxon>
        <taxon>Falsiroseomonas</taxon>
    </lineage>
</organism>
<dbReference type="Gene3D" id="3.30.365.10">
    <property type="entry name" value="Aldehyde oxidase/xanthine dehydrogenase, molybdopterin binding domain"/>
    <property type="match status" value="4"/>
</dbReference>
<dbReference type="PANTHER" id="PTHR11908:SF132">
    <property type="entry name" value="ALDEHYDE OXIDASE 1-RELATED"/>
    <property type="match status" value="1"/>
</dbReference>
<dbReference type="InterPro" id="IPR037165">
    <property type="entry name" value="AldOxase/xan_DH_Mopterin-bd_sf"/>
</dbReference>
<dbReference type="GO" id="GO:0016491">
    <property type="term" value="F:oxidoreductase activity"/>
    <property type="evidence" value="ECO:0007669"/>
    <property type="project" value="UniProtKB-KW"/>
</dbReference>
<dbReference type="AlphaFoldDB" id="A0A317FFF2"/>
<dbReference type="InterPro" id="IPR046867">
    <property type="entry name" value="AldOxase/xan_DH_MoCoBD2"/>
</dbReference>
<comment type="caution">
    <text evidence="4">The sequence shown here is derived from an EMBL/GenBank/DDBJ whole genome shotgun (WGS) entry which is preliminary data.</text>
</comment>
<dbReference type="RefSeq" id="WP_109871559.1">
    <property type="nucleotide sequence ID" value="NZ_QGNA01000003.1"/>
</dbReference>
<dbReference type="SUPFAM" id="SSF56003">
    <property type="entry name" value="Molybdenum cofactor-binding domain"/>
    <property type="match status" value="1"/>
</dbReference>
<dbReference type="Pfam" id="PF02738">
    <property type="entry name" value="MoCoBD_1"/>
    <property type="match status" value="1"/>
</dbReference>
<dbReference type="SUPFAM" id="SSF54665">
    <property type="entry name" value="CO dehydrogenase molybdoprotein N-domain-like"/>
    <property type="match status" value="1"/>
</dbReference>
<dbReference type="InterPro" id="IPR008274">
    <property type="entry name" value="AldOxase/xan_DH_MoCoBD1"/>
</dbReference>
<evidence type="ECO:0000256" key="1">
    <source>
        <dbReference type="ARBA" id="ARBA00022505"/>
    </source>
</evidence>
<protein>
    <submittedName>
        <fullName evidence="4">Carbon monoxide dehydrogenase</fullName>
    </submittedName>
</protein>
<dbReference type="Pfam" id="PF20256">
    <property type="entry name" value="MoCoBD_2"/>
    <property type="match status" value="1"/>
</dbReference>
<reference evidence="5" key="1">
    <citation type="submission" date="2018-05" db="EMBL/GenBank/DDBJ databases">
        <authorList>
            <person name="Du Z."/>
            <person name="Wang X."/>
        </authorList>
    </citation>
    <scope>NUCLEOTIDE SEQUENCE [LARGE SCALE GENOMIC DNA]</scope>
    <source>
        <strain evidence="5">CQN31</strain>
    </source>
</reference>
<evidence type="ECO:0000313" key="4">
    <source>
        <dbReference type="EMBL" id="PWS36767.1"/>
    </source>
</evidence>
<keyword evidence="2" id="KW-0560">Oxidoreductase</keyword>
<dbReference type="Pfam" id="PF01315">
    <property type="entry name" value="Ald_Xan_dh_C"/>
    <property type="match status" value="1"/>
</dbReference>
<proteinExistence type="predicted"/>
<keyword evidence="5" id="KW-1185">Reference proteome</keyword>
<accession>A0A317FFF2</accession>
<keyword evidence="1" id="KW-0500">Molybdenum</keyword>